<feature type="region of interest" description="Disordered" evidence="1">
    <location>
        <begin position="26"/>
        <end position="57"/>
    </location>
</feature>
<proteinExistence type="predicted"/>
<gene>
    <name evidence="2" type="ORF">BRADI_1g70195v3</name>
</gene>
<evidence type="ECO:0000313" key="3">
    <source>
        <dbReference type="EnsemblPlants" id="PNT77899"/>
    </source>
</evidence>
<dbReference type="AlphaFoldDB" id="A0A2K2DUE2"/>
<reference evidence="3" key="3">
    <citation type="submission" date="2018-08" db="UniProtKB">
        <authorList>
            <consortium name="EnsemblPlants"/>
        </authorList>
    </citation>
    <scope>IDENTIFICATION</scope>
    <source>
        <strain evidence="3">cv. Bd21</strain>
    </source>
</reference>
<reference evidence="2 3" key="1">
    <citation type="journal article" date="2010" name="Nature">
        <title>Genome sequencing and analysis of the model grass Brachypodium distachyon.</title>
        <authorList>
            <consortium name="International Brachypodium Initiative"/>
        </authorList>
    </citation>
    <scope>NUCLEOTIDE SEQUENCE [LARGE SCALE GENOMIC DNA]</scope>
    <source>
        <strain evidence="2 3">Bd21</strain>
    </source>
</reference>
<organism evidence="2">
    <name type="scientific">Brachypodium distachyon</name>
    <name type="common">Purple false brome</name>
    <name type="synonym">Trachynia distachya</name>
    <dbReference type="NCBI Taxonomy" id="15368"/>
    <lineage>
        <taxon>Eukaryota</taxon>
        <taxon>Viridiplantae</taxon>
        <taxon>Streptophyta</taxon>
        <taxon>Embryophyta</taxon>
        <taxon>Tracheophyta</taxon>
        <taxon>Spermatophyta</taxon>
        <taxon>Magnoliopsida</taxon>
        <taxon>Liliopsida</taxon>
        <taxon>Poales</taxon>
        <taxon>Poaceae</taxon>
        <taxon>BOP clade</taxon>
        <taxon>Pooideae</taxon>
        <taxon>Stipodae</taxon>
        <taxon>Brachypodieae</taxon>
        <taxon>Brachypodium</taxon>
    </lineage>
</organism>
<keyword evidence="4" id="KW-1185">Reference proteome</keyword>
<accession>A0A2K2DUE2</accession>
<reference evidence="2" key="2">
    <citation type="submission" date="2017-06" db="EMBL/GenBank/DDBJ databases">
        <title>WGS assembly of Brachypodium distachyon.</title>
        <authorList>
            <consortium name="The International Brachypodium Initiative"/>
            <person name="Lucas S."/>
            <person name="Harmon-Smith M."/>
            <person name="Lail K."/>
            <person name="Tice H."/>
            <person name="Grimwood J."/>
            <person name="Bruce D."/>
            <person name="Barry K."/>
            <person name="Shu S."/>
            <person name="Lindquist E."/>
            <person name="Wang M."/>
            <person name="Pitluck S."/>
            <person name="Vogel J.P."/>
            <person name="Garvin D.F."/>
            <person name="Mockler T.C."/>
            <person name="Schmutz J."/>
            <person name="Rokhsar D."/>
            <person name="Bevan M.W."/>
        </authorList>
    </citation>
    <scope>NUCLEOTIDE SEQUENCE</scope>
    <source>
        <strain evidence="2">Bd21</strain>
    </source>
</reference>
<dbReference type="InParanoid" id="A0A2K2DUE2"/>
<evidence type="ECO:0000256" key="1">
    <source>
        <dbReference type="SAM" id="MobiDB-lite"/>
    </source>
</evidence>
<sequence length="103" mass="11610">MTRRHCSPPDRGLPAIAKRCCQQWTGGGSHSRAEASAAKELGEMPRRGRSPSRAEASAAKVLGEMPRRGRLCYCFFQQEHVQCKVIVHRCLKRERLTISLSIY</sequence>
<dbReference type="Gramene" id="PNT77899">
    <property type="protein sequence ID" value="PNT77899"/>
    <property type="gene ID" value="BRADI_1g70195v3"/>
</dbReference>
<evidence type="ECO:0000313" key="2">
    <source>
        <dbReference type="EMBL" id="PNT77899.1"/>
    </source>
</evidence>
<dbReference type="Proteomes" id="UP000008810">
    <property type="component" value="Chromosome 1"/>
</dbReference>
<protein>
    <submittedName>
        <fullName evidence="2 3">Uncharacterized protein</fullName>
    </submittedName>
</protein>
<dbReference type="EMBL" id="CM000880">
    <property type="protein sequence ID" value="PNT77899.1"/>
    <property type="molecule type" value="Genomic_DNA"/>
</dbReference>
<dbReference type="EnsemblPlants" id="PNT77899">
    <property type="protein sequence ID" value="PNT77899"/>
    <property type="gene ID" value="BRADI_1g70195v3"/>
</dbReference>
<name>A0A2K2DUE2_BRADI</name>
<evidence type="ECO:0000313" key="4">
    <source>
        <dbReference type="Proteomes" id="UP000008810"/>
    </source>
</evidence>